<dbReference type="RefSeq" id="WP_110572916.1">
    <property type="nucleotide sequence ID" value="NZ_PIPV01000002.1"/>
</dbReference>
<sequence>MKHFLLRTIKIGIVLNLPPLFLKLMLLAKLDIFPFIFSALLWANIPLQYLGIGSLFDSSQLTWGKFGVSQASPIVWSAIVLFWLIVAALISYVSLLGKVRLERTY</sequence>
<reference evidence="3" key="1">
    <citation type="journal article" date="2018" name="Front. Microbiol.">
        <title>Genome-Based Analysis Reveals the Taxonomy and Diversity of the Family Idiomarinaceae.</title>
        <authorList>
            <person name="Liu Y."/>
            <person name="Lai Q."/>
            <person name="Shao Z."/>
        </authorList>
    </citation>
    <scope>NUCLEOTIDE SEQUENCE [LARGE SCALE GENOMIC DNA]</scope>
    <source>
        <strain evidence="3">F23</strain>
    </source>
</reference>
<dbReference type="OrthoDB" id="6240818at2"/>
<dbReference type="EMBL" id="PIPV01000002">
    <property type="protein sequence ID" value="RUO57762.1"/>
    <property type="molecule type" value="Genomic_DNA"/>
</dbReference>
<name>A0A432YA12_9GAMM</name>
<feature type="transmembrane region" description="Helical" evidence="1">
    <location>
        <begin position="74"/>
        <end position="95"/>
    </location>
</feature>
<evidence type="ECO:0000313" key="3">
    <source>
        <dbReference type="Proteomes" id="UP000287330"/>
    </source>
</evidence>
<keyword evidence="1" id="KW-0472">Membrane</keyword>
<accession>A0A432YA12</accession>
<dbReference type="AlphaFoldDB" id="A0A432YA12"/>
<feature type="transmembrane region" description="Helical" evidence="1">
    <location>
        <begin position="20"/>
        <end position="45"/>
    </location>
</feature>
<proteinExistence type="predicted"/>
<evidence type="ECO:0000256" key="1">
    <source>
        <dbReference type="SAM" id="Phobius"/>
    </source>
</evidence>
<keyword evidence="3" id="KW-1185">Reference proteome</keyword>
<keyword evidence="1" id="KW-1133">Transmembrane helix</keyword>
<gene>
    <name evidence="2" type="ORF">CWE25_04655</name>
</gene>
<keyword evidence="1" id="KW-0812">Transmembrane</keyword>
<comment type="caution">
    <text evidence="2">The sequence shown here is derived from an EMBL/GenBank/DDBJ whole genome shotgun (WGS) entry which is preliminary data.</text>
</comment>
<dbReference type="Proteomes" id="UP000287330">
    <property type="component" value="Unassembled WGS sequence"/>
</dbReference>
<evidence type="ECO:0000313" key="2">
    <source>
        <dbReference type="EMBL" id="RUO57762.1"/>
    </source>
</evidence>
<organism evidence="2 3">
    <name type="scientific">Idiomarina fontislapidosi</name>
    <dbReference type="NCBI Taxonomy" id="263723"/>
    <lineage>
        <taxon>Bacteria</taxon>
        <taxon>Pseudomonadati</taxon>
        <taxon>Pseudomonadota</taxon>
        <taxon>Gammaproteobacteria</taxon>
        <taxon>Alteromonadales</taxon>
        <taxon>Idiomarinaceae</taxon>
        <taxon>Idiomarina</taxon>
    </lineage>
</organism>
<protein>
    <submittedName>
        <fullName evidence="2">Uncharacterized protein</fullName>
    </submittedName>
</protein>